<evidence type="ECO:0000256" key="2">
    <source>
        <dbReference type="ARBA" id="ARBA00022980"/>
    </source>
</evidence>
<organism evidence="6 7">
    <name type="scientific">Candidatus Kaiserbacteria bacterium RIFCSPLOWO2_01_FULL_54_20</name>
    <dbReference type="NCBI Taxonomy" id="1798513"/>
    <lineage>
        <taxon>Bacteria</taxon>
        <taxon>Candidatus Kaiseribacteriota</taxon>
    </lineage>
</organism>
<dbReference type="NCBIfam" id="TIGR00012">
    <property type="entry name" value="L29"/>
    <property type="match status" value="1"/>
</dbReference>
<dbReference type="EMBL" id="MFMA01000009">
    <property type="protein sequence ID" value="OGG74088.1"/>
    <property type="molecule type" value="Genomic_DNA"/>
</dbReference>
<sequence length="66" mass="7594">MTDMTKQSTEDLKKSIAEKRVALRTFRFGGAGSRTRNVREGRNLRKEVARALTEIRKRETATNKKV</sequence>
<dbReference type="STRING" id="1798513.A3A40_02855"/>
<evidence type="ECO:0000256" key="1">
    <source>
        <dbReference type="ARBA" id="ARBA00009254"/>
    </source>
</evidence>
<evidence type="ECO:0000256" key="4">
    <source>
        <dbReference type="ARBA" id="ARBA00035204"/>
    </source>
</evidence>
<dbReference type="InterPro" id="IPR036049">
    <property type="entry name" value="Ribosomal_uL29_sf"/>
</dbReference>
<evidence type="ECO:0000313" key="7">
    <source>
        <dbReference type="Proteomes" id="UP000178427"/>
    </source>
</evidence>
<dbReference type="GO" id="GO:0003735">
    <property type="term" value="F:structural constituent of ribosome"/>
    <property type="evidence" value="ECO:0007669"/>
    <property type="project" value="InterPro"/>
</dbReference>
<keyword evidence="3" id="KW-0687">Ribonucleoprotein</keyword>
<comment type="caution">
    <text evidence="6">The sequence shown here is derived from an EMBL/GenBank/DDBJ whole genome shotgun (WGS) entry which is preliminary data.</text>
</comment>
<dbReference type="Gene3D" id="1.10.287.310">
    <property type="match status" value="1"/>
</dbReference>
<accession>A0A1F6EKD9</accession>
<gene>
    <name evidence="6" type="ORF">A3A40_02855</name>
</gene>
<dbReference type="Pfam" id="PF00831">
    <property type="entry name" value="Ribosomal_L29"/>
    <property type="match status" value="1"/>
</dbReference>
<proteinExistence type="inferred from homology"/>
<dbReference type="GO" id="GO:1990904">
    <property type="term" value="C:ribonucleoprotein complex"/>
    <property type="evidence" value="ECO:0007669"/>
    <property type="project" value="UniProtKB-KW"/>
</dbReference>
<dbReference type="Proteomes" id="UP000178427">
    <property type="component" value="Unassembled WGS sequence"/>
</dbReference>
<evidence type="ECO:0000256" key="3">
    <source>
        <dbReference type="ARBA" id="ARBA00023274"/>
    </source>
</evidence>
<dbReference type="InterPro" id="IPR001854">
    <property type="entry name" value="Ribosomal_uL29"/>
</dbReference>
<comment type="similarity">
    <text evidence="1">Belongs to the universal ribosomal protein uL29 family.</text>
</comment>
<evidence type="ECO:0000256" key="5">
    <source>
        <dbReference type="ARBA" id="ARBA00035476"/>
    </source>
</evidence>
<dbReference type="AlphaFoldDB" id="A0A1F6EKD9"/>
<dbReference type="GO" id="GO:0005840">
    <property type="term" value="C:ribosome"/>
    <property type="evidence" value="ECO:0007669"/>
    <property type="project" value="UniProtKB-KW"/>
</dbReference>
<keyword evidence="2 6" id="KW-0689">Ribosomal protein</keyword>
<dbReference type="GO" id="GO:0006412">
    <property type="term" value="P:translation"/>
    <property type="evidence" value="ECO:0007669"/>
    <property type="project" value="InterPro"/>
</dbReference>
<dbReference type="SUPFAM" id="SSF46561">
    <property type="entry name" value="Ribosomal protein L29 (L29p)"/>
    <property type="match status" value="1"/>
</dbReference>
<reference evidence="6 7" key="1">
    <citation type="journal article" date="2016" name="Nat. Commun.">
        <title>Thousands of microbial genomes shed light on interconnected biogeochemical processes in an aquifer system.</title>
        <authorList>
            <person name="Anantharaman K."/>
            <person name="Brown C.T."/>
            <person name="Hug L.A."/>
            <person name="Sharon I."/>
            <person name="Castelle C.J."/>
            <person name="Probst A.J."/>
            <person name="Thomas B.C."/>
            <person name="Singh A."/>
            <person name="Wilkins M.J."/>
            <person name="Karaoz U."/>
            <person name="Brodie E.L."/>
            <person name="Williams K.H."/>
            <person name="Hubbard S.S."/>
            <person name="Banfield J.F."/>
        </authorList>
    </citation>
    <scope>NUCLEOTIDE SEQUENCE [LARGE SCALE GENOMIC DNA]</scope>
</reference>
<name>A0A1F6EKD9_9BACT</name>
<protein>
    <recommendedName>
        <fullName evidence="4">Large ribosomal subunit protein uL29</fullName>
    </recommendedName>
    <alternativeName>
        <fullName evidence="5">50S ribosomal protein L29</fullName>
    </alternativeName>
</protein>
<evidence type="ECO:0000313" key="6">
    <source>
        <dbReference type="EMBL" id="OGG74088.1"/>
    </source>
</evidence>